<feature type="binding site" evidence="5">
    <location>
        <position position="764"/>
    </location>
    <ligand>
        <name>Zn(2+)</name>
        <dbReference type="ChEBI" id="CHEBI:29105"/>
        <label>1</label>
    </ligand>
</feature>
<dbReference type="GO" id="GO:0004114">
    <property type="term" value="F:3',5'-cyclic-nucleotide phosphodiesterase activity"/>
    <property type="evidence" value="ECO:0007669"/>
    <property type="project" value="InterPro"/>
</dbReference>
<dbReference type="AlphaFoldDB" id="A0A836BRZ4"/>
<feature type="binding site" evidence="4">
    <location>
        <begin position="723"/>
        <end position="727"/>
    </location>
    <ligand>
        <name>AMP</name>
        <dbReference type="ChEBI" id="CHEBI:456215"/>
    </ligand>
</feature>
<keyword evidence="1 5" id="KW-0479">Metal-binding</keyword>
<dbReference type="PANTHER" id="PTHR11347">
    <property type="entry name" value="CYCLIC NUCLEOTIDE PHOSPHODIESTERASE"/>
    <property type="match status" value="1"/>
</dbReference>
<reference evidence="10" key="1">
    <citation type="journal article" date="2020" name="bioRxiv">
        <title>Comparative genomics of Chlamydomonas.</title>
        <authorList>
            <person name="Craig R.J."/>
            <person name="Hasan A.R."/>
            <person name="Ness R.W."/>
            <person name="Keightley P.D."/>
        </authorList>
    </citation>
    <scope>NUCLEOTIDE SEQUENCE</scope>
    <source>
        <strain evidence="10">CCAP 11/70</strain>
    </source>
</reference>
<evidence type="ECO:0000256" key="8">
    <source>
        <dbReference type="SAM" id="Phobius"/>
    </source>
</evidence>
<feature type="binding site" evidence="4">
    <location>
        <position position="765"/>
    </location>
    <ligand>
        <name>AMP</name>
        <dbReference type="ChEBI" id="CHEBI:456215"/>
    </ligand>
</feature>
<dbReference type="SUPFAM" id="SSF109604">
    <property type="entry name" value="HD-domain/PDEase-like"/>
    <property type="match status" value="1"/>
</dbReference>
<dbReference type="SMART" id="SM00471">
    <property type="entry name" value="HDc"/>
    <property type="match status" value="1"/>
</dbReference>
<keyword evidence="11" id="KW-1185">Reference proteome</keyword>
<sequence>MLGHDLLAPAHVDHGNGISIVAGRRMALIGPLDLGDEGTAIRATLPVFVRGVGPNTSFDAPDPVTPLCGQPCAYDASTGSMFWGLAVALIHLDVLHTGNTSRLQELGRMGYAYELLAPPPDTDVGSSGGAGAQGPLVRLAGSSRAPKDPVEVVIRMQNVEWYLRAAPHDGWAPSWFAPMLAVVIVVSLAMAVLLFAVMVSRRQHQQLLEALLPREMIDDLRKDSNTHRLGPRMLEAATTADLLLDLLADLLEGTAPDLRDIVLIRQQILQNMDIYRPLNLSSQLKGANLDDDVTQALMHQLGGQFSFSMTGAGDETGDDEGAPTRSGASLAKSTTISQHDYATLSGALAMLLAPQGGSTGWYDSGPDVSDATSDAALPTHDNEAAVSASPRLSTHPVFARAASHLVSRSNSPEGVGMGSGSLGAVVPHPPRERPRTANQGGAERDRRGSILVNVGADGGPGLVPTDSVADGGPAGTGSVASASAVVAVTDGGGAAANGPSGSAASSLFGNILGHGGGKHRRESNLAGIFAQRGRRKSALLTVSIFEGEGGGGGGGGSSCGLPAGGGGGDKGSDSEARKAGKTLSNGSQPDLVVQEIPASHMGSSRLGVALTGTSRRSLTNQGMVAGMAGAGGSVAQAMMMAAKKPPTPPAPVIEEVERVLAGADSWTFDTYKLREVTQGHPLSALGFYLIQRAGLIPRLKLKPAVLARLLRHIEAGYVDNPYHNATHAADVLQTLHVIIHGAQLHVHYLDSLGLLAAYWAAIVHDYGHPGLTNDFLINTADPLAVRYNDRSPLENHHAAASFSAMRRPGLDLLSPLSGEQKSNFRKQVIDMVLATDMKQHFSLISHFVTVHRLAQYTAQSAAALGAAPHKAGTSGSGGSTPGMSRQTSNTRELVPVSIAAPINADAAPRPVDDTERLLSLQIAIKAADIGHLGEQLDVHRKWLAGLEEEFFRQGDKEKLLGLPISPLFDRAKQGVGKSQVGFYDFVALPLVHALSSAFPGAQPLMRTFITNYNHYRSMDGQPTVSEPRSGKLGVASFNRQPASLPLTPSGNT</sequence>
<evidence type="ECO:0000256" key="6">
    <source>
        <dbReference type="RuleBase" id="RU363067"/>
    </source>
</evidence>
<keyword evidence="8" id="KW-1133">Transmembrane helix</keyword>
<feature type="active site" description="Proton donor" evidence="3">
    <location>
        <position position="723"/>
    </location>
</feature>
<name>A0A836BRZ4_9CHLO</name>
<evidence type="ECO:0000256" key="3">
    <source>
        <dbReference type="PIRSR" id="PIRSR623088-1"/>
    </source>
</evidence>
<evidence type="ECO:0000256" key="5">
    <source>
        <dbReference type="PIRSR" id="PIRSR623088-3"/>
    </source>
</evidence>
<evidence type="ECO:0000256" key="4">
    <source>
        <dbReference type="PIRSR" id="PIRSR623088-2"/>
    </source>
</evidence>
<dbReference type="Gene3D" id="1.10.1300.10">
    <property type="entry name" value="3'5'-cyclic nucleotide phosphodiesterase, catalytic domain"/>
    <property type="match status" value="1"/>
</dbReference>
<keyword evidence="8" id="KW-0812">Transmembrane</keyword>
<dbReference type="GO" id="GO:0007165">
    <property type="term" value="P:signal transduction"/>
    <property type="evidence" value="ECO:0007669"/>
    <property type="project" value="InterPro"/>
</dbReference>
<feature type="binding site" evidence="5">
    <location>
        <position position="765"/>
    </location>
    <ligand>
        <name>Zn(2+)</name>
        <dbReference type="ChEBI" id="CHEBI:29105"/>
        <label>1</label>
    </ligand>
</feature>
<feature type="region of interest" description="Disordered" evidence="7">
    <location>
        <begin position="551"/>
        <end position="590"/>
    </location>
</feature>
<dbReference type="EMBL" id="JAEHOE010000134">
    <property type="protein sequence ID" value="KAG2485173.1"/>
    <property type="molecule type" value="Genomic_DNA"/>
</dbReference>
<dbReference type="GO" id="GO:0046872">
    <property type="term" value="F:metal ion binding"/>
    <property type="evidence" value="ECO:0007669"/>
    <property type="project" value="UniProtKB-KW"/>
</dbReference>
<feature type="region of interest" description="Disordered" evidence="7">
    <location>
        <begin position="408"/>
        <end position="447"/>
    </location>
</feature>
<evidence type="ECO:0000259" key="9">
    <source>
        <dbReference type="PROSITE" id="PS51845"/>
    </source>
</evidence>
<organism evidence="10 11">
    <name type="scientific">Edaphochlamys debaryana</name>
    <dbReference type="NCBI Taxonomy" id="47281"/>
    <lineage>
        <taxon>Eukaryota</taxon>
        <taxon>Viridiplantae</taxon>
        <taxon>Chlorophyta</taxon>
        <taxon>core chlorophytes</taxon>
        <taxon>Chlorophyceae</taxon>
        <taxon>CS clade</taxon>
        <taxon>Chlamydomonadales</taxon>
        <taxon>Chlamydomonadales incertae sedis</taxon>
        <taxon>Edaphochlamys</taxon>
    </lineage>
</organism>
<feature type="binding site" evidence="4">
    <location>
        <position position="979"/>
    </location>
    <ligand>
        <name>AMP</name>
        <dbReference type="ChEBI" id="CHEBI:456215"/>
    </ligand>
</feature>
<feature type="region of interest" description="Disordered" evidence="7">
    <location>
        <begin position="867"/>
        <end position="890"/>
    </location>
</feature>
<keyword evidence="8" id="KW-0472">Membrane</keyword>
<dbReference type="InterPro" id="IPR036971">
    <property type="entry name" value="PDEase_catalytic_dom_sf"/>
</dbReference>
<dbReference type="Pfam" id="PF00233">
    <property type="entry name" value="PDEase_I"/>
    <property type="match status" value="1"/>
</dbReference>
<comment type="cofactor">
    <cofactor evidence="6">
        <name>a divalent metal cation</name>
        <dbReference type="ChEBI" id="CHEBI:60240"/>
    </cofactor>
    <text evidence="6">Binds 2 divalent metal cations per subunit. Site 1 may preferentially bind zinc ions, while site 2 has a preference for magnesium and/or manganese ions.</text>
</comment>
<dbReference type="InterPro" id="IPR002073">
    <property type="entry name" value="PDEase_catalytic_dom"/>
</dbReference>
<feature type="transmembrane region" description="Helical" evidence="8">
    <location>
        <begin position="175"/>
        <end position="199"/>
    </location>
</feature>
<proteinExistence type="inferred from homology"/>
<dbReference type="InterPro" id="IPR023174">
    <property type="entry name" value="PDEase_CS"/>
</dbReference>
<gene>
    <name evidence="10" type="ORF">HYH03_016063</name>
</gene>
<feature type="binding site" evidence="5">
    <location>
        <position position="727"/>
    </location>
    <ligand>
        <name>Zn(2+)</name>
        <dbReference type="ChEBI" id="CHEBI:29105"/>
        <label>1</label>
    </ligand>
</feature>
<feature type="binding site" evidence="5">
    <location>
        <position position="765"/>
    </location>
    <ligand>
        <name>Zn(2+)</name>
        <dbReference type="ChEBI" id="CHEBI:29105"/>
        <label>2</label>
    </ligand>
</feature>
<dbReference type="PRINTS" id="PR00387">
    <property type="entry name" value="PDIESTERASE1"/>
</dbReference>
<feature type="binding site" evidence="4">
    <location>
        <position position="928"/>
    </location>
    <ligand>
        <name>AMP</name>
        <dbReference type="ChEBI" id="CHEBI:456215"/>
    </ligand>
</feature>
<dbReference type="CDD" id="cd00077">
    <property type="entry name" value="HDc"/>
    <property type="match status" value="1"/>
</dbReference>
<dbReference type="EC" id="3.1.4.-" evidence="6"/>
<feature type="region of interest" description="Disordered" evidence="7">
    <location>
        <begin position="308"/>
        <end position="331"/>
    </location>
</feature>
<dbReference type="PROSITE" id="PS00126">
    <property type="entry name" value="PDEASE_I_1"/>
    <property type="match status" value="1"/>
</dbReference>
<feature type="compositionally biased region" description="Gly residues" evidence="7">
    <location>
        <begin position="551"/>
        <end position="569"/>
    </location>
</feature>
<evidence type="ECO:0000313" key="10">
    <source>
        <dbReference type="EMBL" id="KAG2485173.1"/>
    </source>
</evidence>
<dbReference type="InterPro" id="IPR023088">
    <property type="entry name" value="PDEase"/>
</dbReference>
<dbReference type="OrthoDB" id="568146at2759"/>
<dbReference type="PROSITE" id="PS51845">
    <property type="entry name" value="PDEASE_I_2"/>
    <property type="match status" value="1"/>
</dbReference>
<dbReference type="Proteomes" id="UP000612055">
    <property type="component" value="Unassembled WGS sequence"/>
</dbReference>
<comment type="similarity">
    <text evidence="6">Belongs to the cyclic nucleotide phosphodiesterase family.</text>
</comment>
<accession>A0A836BRZ4</accession>
<dbReference type="InterPro" id="IPR003607">
    <property type="entry name" value="HD/PDEase_dom"/>
</dbReference>
<keyword evidence="2 6" id="KW-0378">Hydrolase</keyword>
<comment type="caution">
    <text evidence="10">The sequence shown here is derived from an EMBL/GenBank/DDBJ whole genome shotgun (WGS) entry which is preliminary data.</text>
</comment>
<feature type="region of interest" description="Disordered" evidence="7">
    <location>
        <begin position="1019"/>
        <end position="1052"/>
    </location>
</feature>
<protein>
    <recommendedName>
        <fullName evidence="6">Phosphodiesterase</fullName>
        <ecNumber evidence="6">3.1.4.-</ecNumber>
    </recommendedName>
</protein>
<feature type="compositionally biased region" description="Polar residues" evidence="7">
    <location>
        <begin position="1037"/>
        <end position="1052"/>
    </location>
</feature>
<evidence type="ECO:0000313" key="11">
    <source>
        <dbReference type="Proteomes" id="UP000612055"/>
    </source>
</evidence>
<evidence type="ECO:0000256" key="2">
    <source>
        <dbReference type="ARBA" id="ARBA00022801"/>
    </source>
</evidence>
<evidence type="ECO:0000256" key="7">
    <source>
        <dbReference type="SAM" id="MobiDB-lite"/>
    </source>
</evidence>
<evidence type="ECO:0000256" key="1">
    <source>
        <dbReference type="ARBA" id="ARBA00022723"/>
    </source>
</evidence>
<feature type="domain" description="PDEase" evidence="9">
    <location>
        <begin position="648"/>
        <end position="1022"/>
    </location>
</feature>
<feature type="binding site" evidence="5">
    <location>
        <position position="928"/>
    </location>
    <ligand>
        <name>Zn(2+)</name>
        <dbReference type="ChEBI" id="CHEBI:29105"/>
        <label>1</label>
    </ligand>
</feature>